<feature type="compositionally biased region" description="Basic and acidic residues" evidence="1">
    <location>
        <begin position="1"/>
        <end position="17"/>
    </location>
</feature>
<organism evidence="2">
    <name type="scientific">Cuerna arida</name>
    <dbReference type="NCBI Taxonomy" id="1464854"/>
    <lineage>
        <taxon>Eukaryota</taxon>
        <taxon>Metazoa</taxon>
        <taxon>Ecdysozoa</taxon>
        <taxon>Arthropoda</taxon>
        <taxon>Hexapoda</taxon>
        <taxon>Insecta</taxon>
        <taxon>Pterygota</taxon>
        <taxon>Neoptera</taxon>
        <taxon>Paraneoptera</taxon>
        <taxon>Hemiptera</taxon>
        <taxon>Auchenorrhyncha</taxon>
        <taxon>Membracoidea</taxon>
        <taxon>Cicadellidae</taxon>
        <taxon>Cicadellinae</taxon>
        <taxon>Proconiini</taxon>
        <taxon>Cuerna</taxon>
    </lineage>
</organism>
<sequence>EDEGSKRSLRDAEKEQESTASVGSTGVNHKEMQSQAKNDTENINHNNDGSNIKNSKLLNIEARETDDNGTFGLGIQSRNDPPAEDKETFEKPFVYNIQPLSFYSSETKEEENILNYINRIKEMKENQIKLEASKKQENKPSNKNEESVITESHEVGNRPIRRKIQHYQTVIKPLLMDPQGFGGAVPHGAFPVYPAN</sequence>
<protein>
    <submittedName>
        <fullName evidence="2">Uncharacterized protein</fullName>
    </submittedName>
</protein>
<feature type="compositionally biased region" description="Basic and acidic residues" evidence="1">
    <location>
        <begin position="28"/>
        <end position="42"/>
    </location>
</feature>
<name>A0A1B6FV00_9HEMI</name>
<evidence type="ECO:0000313" key="2">
    <source>
        <dbReference type="EMBL" id="JAS54032.1"/>
    </source>
</evidence>
<feature type="region of interest" description="Disordered" evidence="1">
    <location>
        <begin position="130"/>
        <end position="161"/>
    </location>
</feature>
<feature type="region of interest" description="Disordered" evidence="1">
    <location>
        <begin position="1"/>
        <end position="90"/>
    </location>
</feature>
<proteinExistence type="predicted"/>
<feature type="non-terminal residue" evidence="2">
    <location>
        <position position="1"/>
    </location>
</feature>
<feature type="compositionally biased region" description="Polar residues" evidence="1">
    <location>
        <begin position="18"/>
        <end position="27"/>
    </location>
</feature>
<accession>A0A1B6FV00</accession>
<dbReference type="EMBL" id="GECZ01015737">
    <property type="protein sequence ID" value="JAS54032.1"/>
    <property type="molecule type" value="Transcribed_RNA"/>
</dbReference>
<evidence type="ECO:0000256" key="1">
    <source>
        <dbReference type="SAM" id="MobiDB-lite"/>
    </source>
</evidence>
<dbReference type="AlphaFoldDB" id="A0A1B6FV00"/>
<feature type="compositionally biased region" description="Basic and acidic residues" evidence="1">
    <location>
        <begin position="81"/>
        <end position="90"/>
    </location>
</feature>
<feature type="non-terminal residue" evidence="2">
    <location>
        <position position="196"/>
    </location>
</feature>
<feature type="compositionally biased region" description="Basic and acidic residues" evidence="1">
    <location>
        <begin position="130"/>
        <end position="156"/>
    </location>
</feature>
<gene>
    <name evidence="2" type="ORF">g.48518</name>
</gene>
<reference evidence="2" key="1">
    <citation type="submission" date="2015-11" db="EMBL/GenBank/DDBJ databases">
        <title>De novo transcriptome assembly of four potential Pierce s Disease insect vectors from Arizona vineyards.</title>
        <authorList>
            <person name="Tassone E.E."/>
        </authorList>
    </citation>
    <scope>NUCLEOTIDE SEQUENCE</scope>
</reference>
<feature type="compositionally biased region" description="Polar residues" evidence="1">
    <location>
        <begin position="43"/>
        <end position="57"/>
    </location>
</feature>